<proteinExistence type="inferred from homology"/>
<dbReference type="InterPro" id="IPR058240">
    <property type="entry name" value="rSAM_sf"/>
</dbReference>
<evidence type="ECO:0000256" key="4">
    <source>
        <dbReference type="ARBA" id="ARBA00022679"/>
    </source>
</evidence>
<dbReference type="EMBL" id="LJCQ01000087">
    <property type="protein sequence ID" value="KPV47359.1"/>
    <property type="molecule type" value="Genomic_DNA"/>
</dbReference>
<dbReference type="PANTHER" id="PTHR11918:SF45">
    <property type="entry name" value="THREONYLCARBAMOYLADENOSINE TRNA METHYLTHIOTRANSFERASE"/>
    <property type="match status" value="1"/>
</dbReference>
<dbReference type="PANTHER" id="PTHR11918">
    <property type="entry name" value="RADICAL SAM PROTEINS"/>
    <property type="match status" value="1"/>
</dbReference>
<dbReference type="InterPro" id="IPR013848">
    <property type="entry name" value="Methylthiotransferase_N"/>
</dbReference>
<dbReference type="SMART" id="SM00729">
    <property type="entry name" value="Elp3"/>
    <property type="match status" value="1"/>
</dbReference>
<dbReference type="InterPro" id="IPR007197">
    <property type="entry name" value="rSAM"/>
</dbReference>
<evidence type="ECO:0000256" key="7">
    <source>
        <dbReference type="ARBA" id="ARBA00022723"/>
    </source>
</evidence>
<dbReference type="SUPFAM" id="SSF102114">
    <property type="entry name" value="Radical SAM enzymes"/>
    <property type="match status" value="1"/>
</dbReference>
<dbReference type="NCBIfam" id="TIGR01578">
    <property type="entry name" value="MiaB-like-B"/>
    <property type="match status" value="1"/>
</dbReference>
<dbReference type="AlphaFoldDB" id="A0A0P9F5Q6"/>
<evidence type="ECO:0000256" key="9">
    <source>
        <dbReference type="ARBA" id="ARBA00023014"/>
    </source>
</evidence>
<evidence type="ECO:0000256" key="2">
    <source>
        <dbReference type="ARBA" id="ARBA00008616"/>
    </source>
</evidence>
<dbReference type="GO" id="GO:0046872">
    <property type="term" value="F:metal ion binding"/>
    <property type="evidence" value="ECO:0007669"/>
    <property type="project" value="UniProtKB-UniRule"/>
</dbReference>
<dbReference type="Pfam" id="PF01938">
    <property type="entry name" value="TRAM"/>
    <property type="match status" value="1"/>
</dbReference>
<dbReference type="InterPro" id="IPR002792">
    <property type="entry name" value="TRAM_dom"/>
</dbReference>
<dbReference type="GO" id="GO:0035598">
    <property type="term" value="F:tRNA (N(6)-L-threonylcarbamoyladenosine(37)-C(2))-methylthiotransferase activity"/>
    <property type="evidence" value="ECO:0007669"/>
    <property type="project" value="UniProtKB-UniRule"/>
</dbReference>
<keyword evidence="4 11" id="KW-0808">Transferase</keyword>
<keyword evidence="9 11" id="KW-0411">Iron-sulfur</keyword>
<name>A0A0P9F5Q6_9ARCH</name>
<dbReference type="InterPro" id="IPR006466">
    <property type="entry name" value="MiaB-like_arc_euk"/>
</dbReference>
<dbReference type="Gene3D" id="3.40.50.12160">
    <property type="entry name" value="Methylthiotransferase, N-terminal domain"/>
    <property type="match status" value="1"/>
</dbReference>
<accession>A0A0P9F5Q6</accession>
<protein>
    <recommendedName>
        <fullName evidence="11">tRNA-t(6)A37 methylthiotransferase</fullName>
        <ecNumber evidence="11">2.8.4.5</ecNumber>
    </recommendedName>
</protein>
<dbReference type="GO" id="GO:0051539">
    <property type="term" value="F:4 iron, 4 sulfur cluster binding"/>
    <property type="evidence" value="ECO:0007669"/>
    <property type="project" value="UniProtKB-UniRule"/>
</dbReference>
<keyword evidence="3 11" id="KW-0004">4Fe-4S</keyword>
<feature type="domain" description="Radical SAM core" evidence="14">
    <location>
        <begin position="111"/>
        <end position="349"/>
    </location>
</feature>
<dbReference type="EC" id="2.8.4.5" evidence="11"/>
<dbReference type="Gene3D" id="3.80.30.20">
    <property type="entry name" value="tm_1862 like domain"/>
    <property type="match status" value="1"/>
</dbReference>
<sequence>MKIYFESYGCTLEKSESSLYLNKLLMDKNNTLVSDPNKADLSIIGTCVVIKHTEDKMIRRIADLSSKSKRVKVLGCLSTVNGNTLEGENIEVIKPHEFRDFYRGSLDDIEINSGVYDGIPINQGCTGSCNFCISHIARGKLLSRPPEKIVRQIEMELDRGIQEIRISSLDTAAYGKDLGIDLADLINSIVSINRKFKLRVGMMEPRNTHDILEKLIKSYQNDKVFKFLHLPVQSADNNVLSAMNREYTIEEASRVFNEFKKSFPDMVLSTDIILGYYKDSEESFERTYKFIQDLKPDIINVTRFSPRPYTKDFDKQPLNSNTLKSWSNQLIKLHEDIISKKFERFIGREENVLITETGKNGTSIGRDLNYRPVVLSGSYRKYENVKCKIVSFGNNYLIGDAE</sequence>
<reference evidence="15 16" key="1">
    <citation type="submission" date="2015-09" db="EMBL/GenBank/DDBJ databases">
        <title>Draft genome sequence of Acidiplasma aeolicum DSM 18409.</title>
        <authorList>
            <person name="Hemp J."/>
        </authorList>
    </citation>
    <scope>NUCLEOTIDE SEQUENCE [LARGE SCALE GENOMIC DNA]</scope>
    <source>
        <strain evidence="15 16">V</strain>
    </source>
</reference>
<evidence type="ECO:0000313" key="16">
    <source>
        <dbReference type="Proteomes" id="UP000050515"/>
    </source>
</evidence>
<dbReference type="SFLD" id="SFLDS00029">
    <property type="entry name" value="Radical_SAM"/>
    <property type="match status" value="1"/>
</dbReference>
<evidence type="ECO:0000313" key="15">
    <source>
        <dbReference type="EMBL" id="KPV47359.1"/>
    </source>
</evidence>
<comment type="function">
    <text evidence="1 11">Catalyzes the methylthiolation of N6-threonylcarbamoyladenosine (t(6)A), leading to the formation of 2-methylthio-N6-threonylcarbamoyladenosine (ms(2)t(6)A) at position 37 in tRNAs that read codons beginning with adenine.</text>
</comment>
<dbReference type="InterPro" id="IPR038135">
    <property type="entry name" value="Methylthiotransferase_N_sf"/>
</dbReference>
<dbReference type="SFLD" id="SFLDG01082">
    <property type="entry name" value="B12-binding_domain_containing"/>
    <property type="match status" value="1"/>
</dbReference>
<dbReference type="PATRIC" id="fig|507754.4.peg.1777"/>
<organism evidence="15 16">
    <name type="scientific">Acidiplasma aeolicum</name>
    <dbReference type="NCBI Taxonomy" id="507754"/>
    <lineage>
        <taxon>Archaea</taxon>
        <taxon>Methanobacteriati</taxon>
        <taxon>Thermoplasmatota</taxon>
        <taxon>Thermoplasmata</taxon>
        <taxon>Thermoplasmatales</taxon>
        <taxon>Ferroplasmaceae</taxon>
        <taxon>Acidiplasma</taxon>
    </lineage>
</organism>
<evidence type="ECO:0000256" key="10">
    <source>
        <dbReference type="ARBA" id="ARBA00051661"/>
    </source>
</evidence>
<comment type="cofactor">
    <cofactor evidence="11">
        <name>[4Fe-4S] cluster</name>
        <dbReference type="ChEBI" id="CHEBI:49883"/>
    </cofactor>
    <text evidence="11">Binds 1 or 2 [4Fe-4S] cluster. One cluster is coordinated with 3 cysteines and an exchangeable S-adenosyl-L-methionine.</text>
</comment>
<dbReference type="PROSITE" id="PS50926">
    <property type="entry name" value="TRAM"/>
    <property type="match status" value="1"/>
</dbReference>
<evidence type="ECO:0000256" key="11">
    <source>
        <dbReference type="RuleBase" id="RU368081"/>
    </source>
</evidence>
<evidence type="ECO:0000256" key="3">
    <source>
        <dbReference type="ARBA" id="ARBA00022485"/>
    </source>
</evidence>
<dbReference type="PROSITE" id="PS51918">
    <property type="entry name" value="RADICAL_SAM"/>
    <property type="match status" value="1"/>
</dbReference>
<comment type="similarity">
    <text evidence="2 11">Belongs to the methylthiotransferase family. CDKAL1 subfamily.</text>
</comment>
<evidence type="ECO:0000259" key="13">
    <source>
        <dbReference type="PROSITE" id="PS51449"/>
    </source>
</evidence>
<dbReference type="Proteomes" id="UP000050515">
    <property type="component" value="Unassembled WGS sequence"/>
</dbReference>
<dbReference type="InterPro" id="IPR023404">
    <property type="entry name" value="rSAM_horseshoe"/>
</dbReference>
<keyword evidence="7 11" id="KW-0479">Metal-binding</keyword>
<dbReference type="RefSeq" id="WP_054963891.1">
    <property type="nucleotide sequence ID" value="NZ_LJCQ01000087.1"/>
</dbReference>
<keyword evidence="5 11" id="KW-0949">S-adenosyl-L-methionine</keyword>
<evidence type="ECO:0000259" key="12">
    <source>
        <dbReference type="PROSITE" id="PS50926"/>
    </source>
</evidence>
<evidence type="ECO:0000256" key="6">
    <source>
        <dbReference type="ARBA" id="ARBA00022694"/>
    </source>
</evidence>
<evidence type="ECO:0000259" key="14">
    <source>
        <dbReference type="PROSITE" id="PS51918"/>
    </source>
</evidence>
<gene>
    <name evidence="15" type="ORF">SE19_01425</name>
</gene>
<evidence type="ECO:0000256" key="8">
    <source>
        <dbReference type="ARBA" id="ARBA00023004"/>
    </source>
</evidence>
<keyword evidence="6 11" id="KW-0819">tRNA processing</keyword>
<comment type="caution">
    <text evidence="15">The sequence shown here is derived from an EMBL/GenBank/DDBJ whole genome shotgun (WGS) entry which is preliminary data.</text>
</comment>
<evidence type="ECO:0000256" key="1">
    <source>
        <dbReference type="ARBA" id="ARBA00002399"/>
    </source>
</evidence>
<evidence type="ECO:0000256" key="5">
    <source>
        <dbReference type="ARBA" id="ARBA00022691"/>
    </source>
</evidence>
<dbReference type="Pfam" id="PF00919">
    <property type="entry name" value="UPF0004"/>
    <property type="match status" value="1"/>
</dbReference>
<dbReference type="PROSITE" id="PS51449">
    <property type="entry name" value="MTTASE_N"/>
    <property type="match status" value="1"/>
</dbReference>
<keyword evidence="8 11" id="KW-0408">Iron</keyword>
<dbReference type="InterPro" id="IPR006638">
    <property type="entry name" value="Elp3/MiaA/NifB-like_rSAM"/>
</dbReference>
<comment type="catalytic activity">
    <reaction evidence="10 11">
        <text>N(6)-L-threonylcarbamoyladenosine(37) in tRNA + (sulfur carrier)-SH + AH2 + 2 S-adenosyl-L-methionine = 2-methylsulfanyl-N(6)-L-threonylcarbamoyladenosine(37) in tRNA + (sulfur carrier)-H + 5'-deoxyadenosine + L-methionine + A + S-adenosyl-L-homocysteine + 2 H(+)</text>
        <dbReference type="Rhea" id="RHEA:37075"/>
        <dbReference type="Rhea" id="RHEA-COMP:10163"/>
        <dbReference type="Rhea" id="RHEA-COMP:11092"/>
        <dbReference type="Rhea" id="RHEA-COMP:14737"/>
        <dbReference type="Rhea" id="RHEA-COMP:14739"/>
        <dbReference type="ChEBI" id="CHEBI:13193"/>
        <dbReference type="ChEBI" id="CHEBI:15378"/>
        <dbReference type="ChEBI" id="CHEBI:17319"/>
        <dbReference type="ChEBI" id="CHEBI:17499"/>
        <dbReference type="ChEBI" id="CHEBI:29917"/>
        <dbReference type="ChEBI" id="CHEBI:57844"/>
        <dbReference type="ChEBI" id="CHEBI:57856"/>
        <dbReference type="ChEBI" id="CHEBI:59789"/>
        <dbReference type="ChEBI" id="CHEBI:64428"/>
        <dbReference type="ChEBI" id="CHEBI:74418"/>
        <dbReference type="ChEBI" id="CHEBI:74420"/>
        <dbReference type="EC" id="2.8.4.5"/>
    </reaction>
</comment>
<feature type="domain" description="MTTase N-terminal" evidence="13">
    <location>
        <begin position="1"/>
        <end position="111"/>
    </location>
</feature>
<feature type="domain" description="TRAM" evidence="12">
    <location>
        <begin position="343"/>
        <end position="402"/>
    </location>
</feature>
<dbReference type="Pfam" id="PF04055">
    <property type="entry name" value="Radical_SAM"/>
    <property type="match status" value="1"/>
</dbReference>